<feature type="domain" description="PARG catalytic Macro" evidence="2">
    <location>
        <begin position="262"/>
        <end position="343"/>
    </location>
</feature>
<dbReference type="InterPro" id="IPR007724">
    <property type="entry name" value="Poly_GlycHdrlase"/>
</dbReference>
<gene>
    <name evidence="3" type="ORF">BCR33DRAFT_711511</name>
</gene>
<dbReference type="AlphaFoldDB" id="A0A1Y2D1J1"/>
<dbReference type="InterPro" id="IPR046372">
    <property type="entry name" value="PARG_cat_C"/>
</dbReference>
<name>A0A1Y2D1J1_9FUNG</name>
<dbReference type="GO" id="GO:0005975">
    <property type="term" value="P:carbohydrate metabolic process"/>
    <property type="evidence" value="ECO:0007669"/>
    <property type="project" value="InterPro"/>
</dbReference>
<feature type="compositionally biased region" description="Polar residues" evidence="1">
    <location>
        <begin position="25"/>
        <end position="39"/>
    </location>
</feature>
<comment type="caution">
    <text evidence="3">The sequence shown here is derived from an EMBL/GenBank/DDBJ whole genome shotgun (WGS) entry which is preliminary data.</text>
</comment>
<feature type="region of interest" description="Disordered" evidence="1">
    <location>
        <begin position="21"/>
        <end position="44"/>
    </location>
</feature>
<dbReference type="OrthoDB" id="1937899at2759"/>
<dbReference type="GO" id="GO:0005634">
    <property type="term" value="C:nucleus"/>
    <property type="evidence" value="ECO:0007669"/>
    <property type="project" value="TreeGrafter"/>
</dbReference>
<dbReference type="GO" id="GO:0006282">
    <property type="term" value="P:regulation of DNA repair"/>
    <property type="evidence" value="ECO:0007669"/>
    <property type="project" value="InterPro"/>
</dbReference>
<evidence type="ECO:0000313" key="4">
    <source>
        <dbReference type="Proteomes" id="UP000193642"/>
    </source>
</evidence>
<sequence length="393" mass="43101">MPRTHTTHPFFASRRTGSVPYIVPSTESATPQSSANGPQHQPPPHRVALRILAFDAHQGTASAAAAKAANSQSETLLAKITTTAASSTPFLVYASESIAISESVIRCAIANMFIGNTPIATIKGKNNWEPLDLSFLLASKESKAVQRIQCLLAFLDAQASSPERTIIFERKKLPTVSARVNWTQSSTIPTQNVVLLPGPMESSTASRFVHFSNKDLIHWKIGPYATQADIVMSCFPEALLVMSLLPHMANNEALVIKNVLDLLLMDATQLTKKMDAFAESISMRDMNKAWLAFSDSVTPVVTGHWGCGRFGGNRTHKFLQQWMAASESGIQRLDYAMFGDKPLTLFWKRILAAVAEKEWTVGKIVTQLLVRHKSMTADYEEFVARELGISGPS</sequence>
<dbReference type="STRING" id="329046.A0A1Y2D1J1"/>
<evidence type="ECO:0000259" key="2">
    <source>
        <dbReference type="Pfam" id="PF05028"/>
    </source>
</evidence>
<dbReference type="Proteomes" id="UP000193642">
    <property type="component" value="Unassembled WGS sequence"/>
</dbReference>
<evidence type="ECO:0000313" key="3">
    <source>
        <dbReference type="EMBL" id="ORY53159.1"/>
    </source>
</evidence>
<evidence type="ECO:0000256" key="1">
    <source>
        <dbReference type="SAM" id="MobiDB-lite"/>
    </source>
</evidence>
<dbReference type="GO" id="GO:0005737">
    <property type="term" value="C:cytoplasm"/>
    <property type="evidence" value="ECO:0007669"/>
    <property type="project" value="TreeGrafter"/>
</dbReference>
<dbReference type="EMBL" id="MCGO01000002">
    <property type="protein sequence ID" value="ORY53159.1"/>
    <property type="molecule type" value="Genomic_DNA"/>
</dbReference>
<dbReference type="PANTHER" id="PTHR12837">
    <property type="entry name" value="POLY ADP-RIBOSE GLYCOHYDROLASE"/>
    <property type="match status" value="1"/>
</dbReference>
<dbReference type="GO" id="GO:0009225">
    <property type="term" value="P:nucleotide-sugar metabolic process"/>
    <property type="evidence" value="ECO:0007669"/>
    <property type="project" value="TreeGrafter"/>
</dbReference>
<proteinExistence type="predicted"/>
<dbReference type="Pfam" id="PF05028">
    <property type="entry name" value="PARG_cat_C"/>
    <property type="match status" value="1"/>
</dbReference>
<dbReference type="GO" id="GO:1990966">
    <property type="term" value="P:ATP generation from poly-ADP-D-ribose"/>
    <property type="evidence" value="ECO:0007669"/>
    <property type="project" value="TreeGrafter"/>
</dbReference>
<organism evidence="3 4">
    <name type="scientific">Rhizoclosmatium globosum</name>
    <dbReference type="NCBI Taxonomy" id="329046"/>
    <lineage>
        <taxon>Eukaryota</taxon>
        <taxon>Fungi</taxon>
        <taxon>Fungi incertae sedis</taxon>
        <taxon>Chytridiomycota</taxon>
        <taxon>Chytridiomycota incertae sedis</taxon>
        <taxon>Chytridiomycetes</taxon>
        <taxon>Chytridiales</taxon>
        <taxon>Chytriomycetaceae</taxon>
        <taxon>Rhizoclosmatium</taxon>
    </lineage>
</organism>
<keyword evidence="4" id="KW-1185">Reference proteome</keyword>
<protein>
    <recommendedName>
        <fullName evidence="2">PARG catalytic Macro domain-containing protein</fullName>
    </recommendedName>
</protein>
<dbReference type="GO" id="GO:0004649">
    <property type="term" value="F:poly(ADP-ribose) glycohydrolase activity"/>
    <property type="evidence" value="ECO:0007669"/>
    <property type="project" value="InterPro"/>
</dbReference>
<accession>A0A1Y2D1J1</accession>
<dbReference type="PANTHER" id="PTHR12837:SF0">
    <property type="entry name" value="POLY(ADP-RIBOSE) GLYCOHYDROLASE"/>
    <property type="match status" value="1"/>
</dbReference>
<reference evidence="3 4" key="1">
    <citation type="submission" date="2016-07" db="EMBL/GenBank/DDBJ databases">
        <title>Pervasive Adenine N6-methylation of Active Genes in Fungi.</title>
        <authorList>
            <consortium name="DOE Joint Genome Institute"/>
            <person name="Mondo S.J."/>
            <person name="Dannebaum R.O."/>
            <person name="Kuo R.C."/>
            <person name="Labutti K."/>
            <person name="Haridas S."/>
            <person name="Kuo A."/>
            <person name="Salamov A."/>
            <person name="Ahrendt S.R."/>
            <person name="Lipzen A."/>
            <person name="Sullivan W."/>
            <person name="Andreopoulos W.B."/>
            <person name="Clum A."/>
            <person name="Lindquist E."/>
            <person name="Daum C."/>
            <person name="Ramamoorthy G.K."/>
            <person name="Gryganskyi A."/>
            <person name="Culley D."/>
            <person name="Magnuson J.K."/>
            <person name="James T.Y."/>
            <person name="O'Malley M.A."/>
            <person name="Stajich J.E."/>
            <person name="Spatafora J.W."/>
            <person name="Visel A."/>
            <person name="Grigoriev I.V."/>
        </authorList>
    </citation>
    <scope>NUCLEOTIDE SEQUENCE [LARGE SCALE GENOMIC DNA]</scope>
    <source>
        <strain evidence="3 4">JEL800</strain>
    </source>
</reference>